<feature type="region of interest" description="Disordered" evidence="1">
    <location>
        <begin position="281"/>
        <end position="317"/>
    </location>
</feature>
<evidence type="ECO:0000313" key="4">
    <source>
        <dbReference type="Proteomes" id="UP001172457"/>
    </source>
</evidence>
<dbReference type="PANTHER" id="PTHR31286:SF99">
    <property type="entry name" value="DUF4283 DOMAIN-CONTAINING PROTEIN"/>
    <property type="match status" value="1"/>
</dbReference>
<evidence type="ECO:0000259" key="2">
    <source>
        <dbReference type="Pfam" id="PF14111"/>
    </source>
</evidence>
<protein>
    <recommendedName>
        <fullName evidence="2">DUF4283 domain-containing protein</fullName>
    </recommendedName>
</protein>
<proteinExistence type="predicted"/>
<evidence type="ECO:0000313" key="3">
    <source>
        <dbReference type="EMBL" id="KAJ9539134.1"/>
    </source>
</evidence>
<dbReference type="Proteomes" id="UP001172457">
    <property type="component" value="Chromosome 8"/>
</dbReference>
<keyword evidence="4" id="KW-1185">Reference proteome</keyword>
<dbReference type="PANTHER" id="PTHR31286">
    <property type="entry name" value="GLYCINE-RICH CELL WALL STRUCTURAL PROTEIN 1.8-LIKE"/>
    <property type="match status" value="1"/>
</dbReference>
<dbReference type="EMBL" id="JARYMX010000008">
    <property type="protein sequence ID" value="KAJ9539134.1"/>
    <property type="molecule type" value="Genomic_DNA"/>
</dbReference>
<dbReference type="InterPro" id="IPR040256">
    <property type="entry name" value="At4g02000-like"/>
</dbReference>
<feature type="domain" description="DUF4283" evidence="2">
    <location>
        <begin position="54"/>
        <end position="130"/>
    </location>
</feature>
<feature type="compositionally biased region" description="Polar residues" evidence="1">
    <location>
        <begin position="281"/>
        <end position="304"/>
    </location>
</feature>
<dbReference type="Pfam" id="PF14111">
    <property type="entry name" value="DUF4283"/>
    <property type="match status" value="1"/>
</dbReference>
<sequence length="317" mass="34913">MILVLSLSGRLGFASIMDANSISSCYKGIHLFVGLVRVVLSVELAKKAVLRYNSTMYGYFLGPRVPFMVVKQSVTRSWGKFGLVDVMMNANGVYFFKFNDEGGCNQVIEQGPLFIRNAPLFAFRWDPSKGLSKPVHSMCPLWVKLQNIPLVAFNVEGIGRIASAIGVPKQMDSATASMCDNAWGRPGFAKVLIDTWAVGELKREIDVVIPSINGEKDTVVKVRVEYIWEPLQCSHCLVFGHKRSGCPRAVVVDSKKQKQKEVDSEGFTIVTRKQWKQKAVTNVEASTSGVNSNVGTSEVMSTSEDVPIVGGPKPDRF</sequence>
<reference evidence="3" key="1">
    <citation type="submission" date="2023-03" db="EMBL/GenBank/DDBJ databases">
        <title>Chromosome-scale reference genome and RAD-based genetic map of yellow starthistle (Centaurea solstitialis) reveal putative structural variation and QTLs associated with invader traits.</title>
        <authorList>
            <person name="Reatini B."/>
            <person name="Cang F.A."/>
            <person name="Jiang Q."/>
            <person name="Mckibben M.T.W."/>
            <person name="Barker M.S."/>
            <person name="Rieseberg L.H."/>
            <person name="Dlugosch K.M."/>
        </authorList>
    </citation>
    <scope>NUCLEOTIDE SEQUENCE</scope>
    <source>
        <strain evidence="3">CAN-66</strain>
        <tissue evidence="3">Leaf</tissue>
    </source>
</reference>
<dbReference type="AlphaFoldDB" id="A0AA38W6F7"/>
<accession>A0AA38W6F7</accession>
<dbReference type="InterPro" id="IPR025558">
    <property type="entry name" value="DUF4283"/>
</dbReference>
<gene>
    <name evidence="3" type="ORF">OSB04_031867</name>
</gene>
<comment type="caution">
    <text evidence="3">The sequence shown here is derived from an EMBL/GenBank/DDBJ whole genome shotgun (WGS) entry which is preliminary data.</text>
</comment>
<name>A0AA38W6F7_9ASTR</name>
<organism evidence="3 4">
    <name type="scientific">Centaurea solstitialis</name>
    <name type="common">yellow star-thistle</name>
    <dbReference type="NCBI Taxonomy" id="347529"/>
    <lineage>
        <taxon>Eukaryota</taxon>
        <taxon>Viridiplantae</taxon>
        <taxon>Streptophyta</taxon>
        <taxon>Embryophyta</taxon>
        <taxon>Tracheophyta</taxon>
        <taxon>Spermatophyta</taxon>
        <taxon>Magnoliopsida</taxon>
        <taxon>eudicotyledons</taxon>
        <taxon>Gunneridae</taxon>
        <taxon>Pentapetalae</taxon>
        <taxon>asterids</taxon>
        <taxon>campanulids</taxon>
        <taxon>Asterales</taxon>
        <taxon>Asteraceae</taxon>
        <taxon>Carduoideae</taxon>
        <taxon>Cardueae</taxon>
        <taxon>Centaureinae</taxon>
        <taxon>Centaurea</taxon>
    </lineage>
</organism>
<evidence type="ECO:0000256" key="1">
    <source>
        <dbReference type="SAM" id="MobiDB-lite"/>
    </source>
</evidence>